<dbReference type="GO" id="GO:1904680">
    <property type="term" value="F:peptide transmembrane transporter activity"/>
    <property type="evidence" value="ECO:0007669"/>
    <property type="project" value="TreeGrafter"/>
</dbReference>
<keyword evidence="7" id="KW-1185">Reference proteome</keyword>
<evidence type="ECO:0000256" key="3">
    <source>
        <dbReference type="ARBA" id="ARBA00022729"/>
    </source>
</evidence>
<evidence type="ECO:0000256" key="1">
    <source>
        <dbReference type="ARBA" id="ARBA00004418"/>
    </source>
</evidence>
<dbReference type="OrthoDB" id="9803988at2"/>
<dbReference type="Gene3D" id="3.40.190.10">
    <property type="entry name" value="Periplasmic binding protein-like II"/>
    <property type="match status" value="1"/>
</dbReference>
<dbReference type="CDD" id="cd08497">
    <property type="entry name" value="MbnE-like"/>
    <property type="match status" value="1"/>
</dbReference>
<organism evidence="6 7">
    <name type="scientific">Histidinibacterium lentulum</name>
    <dbReference type="NCBI Taxonomy" id="2480588"/>
    <lineage>
        <taxon>Bacteria</taxon>
        <taxon>Pseudomonadati</taxon>
        <taxon>Pseudomonadota</taxon>
        <taxon>Alphaproteobacteria</taxon>
        <taxon>Rhodobacterales</taxon>
        <taxon>Paracoccaceae</taxon>
        <taxon>Histidinibacterium</taxon>
    </lineage>
</organism>
<reference evidence="6 7" key="1">
    <citation type="submission" date="2018-10" db="EMBL/GenBank/DDBJ databases">
        <title>Histidinibacterium lentulum gen. nov., sp. nov., a marine bacterium from the culture broth of Picochlorum sp. 122.</title>
        <authorList>
            <person name="Wang G."/>
        </authorList>
    </citation>
    <scope>NUCLEOTIDE SEQUENCE [LARGE SCALE GENOMIC DNA]</scope>
    <source>
        <strain evidence="6 7">B17</strain>
    </source>
</reference>
<dbReference type="InterPro" id="IPR039424">
    <property type="entry name" value="SBP_5"/>
</dbReference>
<gene>
    <name evidence="6" type="ORF">EAT49_01825</name>
</gene>
<evidence type="ECO:0000259" key="5">
    <source>
        <dbReference type="Pfam" id="PF00496"/>
    </source>
</evidence>
<dbReference type="Gene3D" id="3.10.105.10">
    <property type="entry name" value="Dipeptide-binding Protein, Domain 3"/>
    <property type="match status" value="1"/>
</dbReference>
<dbReference type="SUPFAM" id="SSF53850">
    <property type="entry name" value="Periplasmic binding protein-like II"/>
    <property type="match status" value="1"/>
</dbReference>
<dbReference type="Proteomes" id="UP000268016">
    <property type="component" value="Unassembled WGS sequence"/>
</dbReference>
<dbReference type="AlphaFoldDB" id="A0A3N2RAF3"/>
<dbReference type="Pfam" id="PF00496">
    <property type="entry name" value="SBP_bac_5"/>
    <property type="match status" value="1"/>
</dbReference>
<dbReference type="InterPro" id="IPR030678">
    <property type="entry name" value="Peptide/Ni-bd"/>
</dbReference>
<feature type="chain" id="PRO_5018011188" evidence="4">
    <location>
        <begin position="26"/>
        <end position="604"/>
    </location>
</feature>
<comment type="similarity">
    <text evidence="2">Belongs to the bacterial solute-binding protein 5 family.</text>
</comment>
<dbReference type="PANTHER" id="PTHR30290">
    <property type="entry name" value="PERIPLASMIC BINDING COMPONENT OF ABC TRANSPORTER"/>
    <property type="match status" value="1"/>
</dbReference>
<dbReference type="PIRSF" id="PIRSF002741">
    <property type="entry name" value="MppA"/>
    <property type="match status" value="1"/>
</dbReference>
<proteinExistence type="inferred from homology"/>
<keyword evidence="3 4" id="KW-0732">Signal</keyword>
<name>A0A3N2RAF3_9RHOB</name>
<dbReference type="GO" id="GO:0015833">
    <property type="term" value="P:peptide transport"/>
    <property type="evidence" value="ECO:0007669"/>
    <property type="project" value="TreeGrafter"/>
</dbReference>
<dbReference type="GO" id="GO:0042884">
    <property type="term" value="P:microcin transport"/>
    <property type="evidence" value="ECO:0007669"/>
    <property type="project" value="TreeGrafter"/>
</dbReference>
<comment type="caution">
    <text evidence="6">The sequence shown here is derived from an EMBL/GenBank/DDBJ whole genome shotgun (WGS) entry which is preliminary data.</text>
</comment>
<accession>A0A3N2RAF3</accession>
<feature type="signal peptide" evidence="4">
    <location>
        <begin position="1"/>
        <end position="25"/>
    </location>
</feature>
<dbReference type="InterPro" id="IPR000914">
    <property type="entry name" value="SBP_5_dom"/>
</dbReference>
<dbReference type="GO" id="GO:0043190">
    <property type="term" value="C:ATP-binding cassette (ABC) transporter complex"/>
    <property type="evidence" value="ECO:0007669"/>
    <property type="project" value="InterPro"/>
</dbReference>
<feature type="domain" description="Solute-binding protein family 5" evidence="5">
    <location>
        <begin position="102"/>
        <end position="510"/>
    </location>
</feature>
<comment type="subcellular location">
    <subcellularLocation>
        <location evidence="1">Periplasm</location>
    </subcellularLocation>
</comment>
<evidence type="ECO:0000313" key="6">
    <source>
        <dbReference type="EMBL" id="ROU04403.1"/>
    </source>
</evidence>
<evidence type="ECO:0000256" key="2">
    <source>
        <dbReference type="ARBA" id="ARBA00005695"/>
    </source>
</evidence>
<dbReference type="PANTHER" id="PTHR30290:SF64">
    <property type="entry name" value="ABC TRANSPORTER PERIPLASMIC BINDING PROTEIN"/>
    <property type="match status" value="1"/>
</dbReference>
<evidence type="ECO:0000313" key="7">
    <source>
        <dbReference type="Proteomes" id="UP000268016"/>
    </source>
</evidence>
<dbReference type="GO" id="GO:0030288">
    <property type="term" value="C:outer membrane-bounded periplasmic space"/>
    <property type="evidence" value="ECO:0007669"/>
    <property type="project" value="TreeGrafter"/>
</dbReference>
<protein>
    <submittedName>
        <fullName evidence="6">ABC transporter substrate-binding protein</fullName>
    </submittedName>
</protein>
<evidence type="ECO:0000256" key="4">
    <source>
        <dbReference type="SAM" id="SignalP"/>
    </source>
</evidence>
<dbReference type="EMBL" id="RDRB01000001">
    <property type="protein sequence ID" value="ROU04403.1"/>
    <property type="molecule type" value="Genomic_DNA"/>
</dbReference>
<sequence>MKPIPRLAGAATLALATLLGAQAVAEPAHGIAMYGEPALPPDFEAMPYVNPDAPVGGRIVEANVGTFDSLNPYIRKGNVPWQIRFHLNETLMARSLDEPFTLYGLLAETVETGPNREWVEFTLRPEARFSDGDPVTVEDVIWSFETLGTEGNPRYASLWTAIERIEQTGPRAVRITFNTDNRELALIAGMRPILKKAQWEGIDFAEEGDSLVPIGSAPYVIGDYELGRYVSFRRDPDYWGWGIVPFRAGTYNIDEYRLEFFGDETAAFEAFKAGIVTTQREFNVGRWDSQYDFPAVQQGEIVKSIIPHARPSGMTGFVMNTRNPLFADWRVRDAMIHAFNFEFINETMTGGAQPRITSYFSNSPLGMEPGTPATGRVLEFLEAYDDLPPGAIEGYALPVGDGSERNRANIAAALDLFEAAGWTVENGVLRNAEGEDFTFEILLETGSSENQAIIDMYVQTLARVGIFPTVQLVDSAQYKERTDAYDFDMTWFRRALSLSPGTEQYLYWGSAQAQVPGGRNLMGVESAAVDGLVDRLLTSAETEDFYAAAKALDRVLTAGRYVIPIYQWNISRIAHDANLHYPETIPLFGDWTNWQPDVWWYEEG</sequence>